<feature type="transmembrane region" description="Helical" evidence="2">
    <location>
        <begin position="72"/>
        <end position="94"/>
    </location>
</feature>
<accession>A0ABQ3LT58</accession>
<feature type="region of interest" description="Disordered" evidence="1">
    <location>
        <begin position="115"/>
        <end position="142"/>
    </location>
</feature>
<evidence type="ECO:0000313" key="3">
    <source>
        <dbReference type="EMBL" id="GHH22586.1"/>
    </source>
</evidence>
<evidence type="ECO:0000256" key="1">
    <source>
        <dbReference type="SAM" id="MobiDB-lite"/>
    </source>
</evidence>
<organism evidence="3 4">
    <name type="scientific">Sphingomonas glacialis</name>
    <dbReference type="NCBI Taxonomy" id="658225"/>
    <lineage>
        <taxon>Bacteria</taxon>
        <taxon>Pseudomonadati</taxon>
        <taxon>Pseudomonadota</taxon>
        <taxon>Alphaproteobacteria</taxon>
        <taxon>Sphingomonadales</taxon>
        <taxon>Sphingomonadaceae</taxon>
        <taxon>Sphingomonas</taxon>
    </lineage>
</organism>
<dbReference type="EMBL" id="BNAQ01000005">
    <property type="protein sequence ID" value="GHH22586.1"/>
    <property type="molecule type" value="Genomic_DNA"/>
</dbReference>
<keyword evidence="4" id="KW-1185">Reference proteome</keyword>
<dbReference type="Proteomes" id="UP000652430">
    <property type="component" value="Unassembled WGS sequence"/>
</dbReference>
<name>A0ABQ3LT58_9SPHN</name>
<evidence type="ECO:0000313" key="4">
    <source>
        <dbReference type="Proteomes" id="UP000652430"/>
    </source>
</evidence>
<reference evidence="4" key="1">
    <citation type="journal article" date="2019" name="Int. J. Syst. Evol. Microbiol.">
        <title>The Global Catalogue of Microorganisms (GCM) 10K type strain sequencing project: providing services to taxonomists for standard genome sequencing and annotation.</title>
        <authorList>
            <consortium name="The Broad Institute Genomics Platform"/>
            <consortium name="The Broad Institute Genome Sequencing Center for Infectious Disease"/>
            <person name="Wu L."/>
            <person name="Ma J."/>
        </authorList>
    </citation>
    <scope>NUCLEOTIDE SEQUENCE [LARGE SCALE GENOMIC DNA]</scope>
    <source>
        <strain evidence="4">CGMCC 1.8957</strain>
    </source>
</reference>
<sequence length="142" mass="15487">MMLTGLLVFAIVVLKRFPETAAARWMMRMVGATLTALGRVERKHVIFLALMTVVLVAGTELLALAGPFDIALVLLWDISAYVDIVLTTMVVATATRGMTGWHALVARIASRRSPRARRQRSVRKAAPSANDDERPAAFARAA</sequence>
<comment type="caution">
    <text evidence="3">The sequence shown here is derived from an EMBL/GenBank/DDBJ whole genome shotgun (WGS) entry which is preliminary data.</text>
</comment>
<proteinExistence type="predicted"/>
<protein>
    <submittedName>
        <fullName evidence="3">Uncharacterized protein</fullName>
    </submittedName>
</protein>
<gene>
    <name evidence="3" type="ORF">GCM10008023_32760</name>
</gene>
<keyword evidence="2" id="KW-0472">Membrane</keyword>
<feature type="transmembrane region" description="Helical" evidence="2">
    <location>
        <begin position="46"/>
        <end position="65"/>
    </location>
</feature>
<keyword evidence="2" id="KW-1133">Transmembrane helix</keyword>
<keyword evidence="2" id="KW-0812">Transmembrane</keyword>
<evidence type="ECO:0000256" key="2">
    <source>
        <dbReference type="SAM" id="Phobius"/>
    </source>
</evidence>
<dbReference type="RefSeq" id="WP_189677119.1">
    <property type="nucleotide sequence ID" value="NZ_BNAQ01000005.1"/>
</dbReference>